<dbReference type="GO" id="GO:0051301">
    <property type="term" value="P:cell division"/>
    <property type="evidence" value="ECO:0007669"/>
    <property type="project" value="UniProtKB-KW"/>
</dbReference>
<dbReference type="GO" id="GO:0005886">
    <property type="term" value="C:plasma membrane"/>
    <property type="evidence" value="ECO:0007669"/>
    <property type="project" value="UniProtKB-SubCell"/>
</dbReference>
<protein>
    <recommendedName>
        <fullName evidence="17">Probable peptidoglycan glycosyltransferase FtsW</fullName>
        <ecNumber evidence="19">2.4.99.28</ecNumber>
    </recommendedName>
    <alternativeName>
        <fullName evidence="18">Cell division protein FtsW</fullName>
    </alternativeName>
    <alternativeName>
        <fullName evidence="15">Cell wall polymerase</fullName>
    </alternativeName>
    <alternativeName>
        <fullName evidence="14">Peptidoglycan polymerase</fullName>
    </alternativeName>
</protein>
<evidence type="ECO:0000256" key="7">
    <source>
        <dbReference type="ARBA" id="ARBA00022692"/>
    </source>
</evidence>
<evidence type="ECO:0000256" key="13">
    <source>
        <dbReference type="ARBA" id="ARBA00023316"/>
    </source>
</evidence>
<evidence type="ECO:0000256" key="1">
    <source>
        <dbReference type="ARBA" id="ARBA00004651"/>
    </source>
</evidence>
<gene>
    <name evidence="22" type="ORF">A3H78_01790</name>
</gene>
<evidence type="ECO:0000313" key="22">
    <source>
        <dbReference type="EMBL" id="OGK54597.1"/>
    </source>
</evidence>
<evidence type="ECO:0000256" key="2">
    <source>
        <dbReference type="ARBA" id="ARBA00004752"/>
    </source>
</evidence>
<evidence type="ECO:0000256" key="12">
    <source>
        <dbReference type="ARBA" id="ARBA00023306"/>
    </source>
</evidence>
<feature type="transmembrane region" description="Helical" evidence="21">
    <location>
        <begin position="166"/>
        <end position="181"/>
    </location>
</feature>
<dbReference type="GO" id="GO:0009252">
    <property type="term" value="P:peptidoglycan biosynthetic process"/>
    <property type="evidence" value="ECO:0007669"/>
    <property type="project" value="UniProtKB-KW"/>
</dbReference>
<feature type="transmembrane region" description="Helical" evidence="21">
    <location>
        <begin position="113"/>
        <end position="132"/>
    </location>
</feature>
<feature type="transmembrane region" description="Helical" evidence="21">
    <location>
        <begin position="81"/>
        <end position="101"/>
    </location>
</feature>
<evidence type="ECO:0000256" key="5">
    <source>
        <dbReference type="ARBA" id="ARBA00022676"/>
    </source>
</evidence>
<evidence type="ECO:0000256" key="21">
    <source>
        <dbReference type="SAM" id="Phobius"/>
    </source>
</evidence>
<evidence type="ECO:0000256" key="14">
    <source>
        <dbReference type="ARBA" id="ARBA00032370"/>
    </source>
</evidence>
<feature type="transmembrane region" description="Helical" evidence="21">
    <location>
        <begin position="273"/>
        <end position="293"/>
    </location>
</feature>
<dbReference type="PANTHER" id="PTHR30474">
    <property type="entry name" value="CELL CYCLE PROTEIN"/>
    <property type="match status" value="1"/>
</dbReference>
<evidence type="ECO:0000256" key="20">
    <source>
        <dbReference type="ARBA" id="ARBA00049902"/>
    </source>
</evidence>
<feature type="transmembrane region" description="Helical" evidence="21">
    <location>
        <begin position="186"/>
        <end position="203"/>
    </location>
</feature>
<proteinExistence type="inferred from homology"/>
<dbReference type="PANTHER" id="PTHR30474:SF2">
    <property type="entry name" value="PEPTIDOGLYCAN GLYCOSYLTRANSFERASE FTSW-RELATED"/>
    <property type="match status" value="1"/>
</dbReference>
<sequence>MNKKLRHLKKDQTQFNLLFFIPILLTIIGLLFIFEASSVVAFRQLGDSYFYLKRQLIWFGLGIVLMIIFSRINYRLFHRLSYPSLIIGMILLILVLIPGIGQKIGGARRWIEIGFINIQPSEIIKFSLILYLSSWFSHKEKNRFISFFGLLIFTIVLIMMQPDMGTAIVIFGLFITVYFLSGYKVGYLLFLIPTALAGFLLLVKSSTYRAARFTAFLNPDSDPLGIGYHIKQILISLANGGIIGRGFSASRQKYQFLPEAHTDSIFAILGEEFGFLGAIVIIVLYIALILQAYKVARESNDKFGQLLAGAIFSVLGLQVVINLGGMVNLIPLTGIPLPFISYGGSSLMVFFALMGILISISKYS</sequence>
<feature type="transmembrane region" description="Helical" evidence="21">
    <location>
        <begin position="305"/>
        <end position="327"/>
    </location>
</feature>
<evidence type="ECO:0000256" key="17">
    <source>
        <dbReference type="ARBA" id="ARBA00041185"/>
    </source>
</evidence>
<dbReference type="AlphaFoldDB" id="A0A1F7JG50"/>
<dbReference type="InterPro" id="IPR001182">
    <property type="entry name" value="FtsW/RodA"/>
</dbReference>
<dbReference type="GO" id="GO:0008955">
    <property type="term" value="F:peptidoglycan glycosyltransferase activity"/>
    <property type="evidence" value="ECO:0007669"/>
    <property type="project" value="UniProtKB-EC"/>
</dbReference>
<organism evidence="22 23">
    <name type="scientific">Candidatus Roizmanbacteria bacterium RIFCSPLOWO2_02_FULL_36_11</name>
    <dbReference type="NCBI Taxonomy" id="1802071"/>
    <lineage>
        <taxon>Bacteria</taxon>
        <taxon>Candidatus Roizmaniibacteriota</taxon>
    </lineage>
</organism>
<accession>A0A1F7JG50</accession>
<keyword evidence="4 22" id="KW-0132">Cell division</keyword>
<evidence type="ECO:0000256" key="16">
    <source>
        <dbReference type="ARBA" id="ARBA00038053"/>
    </source>
</evidence>
<reference evidence="22 23" key="1">
    <citation type="journal article" date="2016" name="Nat. Commun.">
        <title>Thousands of microbial genomes shed light on interconnected biogeochemical processes in an aquifer system.</title>
        <authorList>
            <person name="Anantharaman K."/>
            <person name="Brown C.T."/>
            <person name="Hug L.A."/>
            <person name="Sharon I."/>
            <person name="Castelle C.J."/>
            <person name="Probst A.J."/>
            <person name="Thomas B.C."/>
            <person name="Singh A."/>
            <person name="Wilkins M.J."/>
            <person name="Karaoz U."/>
            <person name="Brodie E.L."/>
            <person name="Williams K.H."/>
            <person name="Hubbard S.S."/>
            <person name="Banfield J.F."/>
        </authorList>
    </citation>
    <scope>NUCLEOTIDE SEQUENCE [LARGE SCALE GENOMIC DNA]</scope>
</reference>
<keyword evidence="7 21" id="KW-0812">Transmembrane</keyword>
<keyword evidence="12" id="KW-0131">Cell cycle</keyword>
<keyword evidence="9" id="KW-0573">Peptidoglycan synthesis</keyword>
<feature type="transmembrane region" description="Helical" evidence="21">
    <location>
        <begin position="15"/>
        <end position="36"/>
    </location>
</feature>
<dbReference type="InterPro" id="IPR013437">
    <property type="entry name" value="FtsW"/>
</dbReference>
<evidence type="ECO:0000256" key="4">
    <source>
        <dbReference type="ARBA" id="ARBA00022618"/>
    </source>
</evidence>
<comment type="similarity">
    <text evidence="16">Belongs to the SEDS family. FtsW subfamily.</text>
</comment>
<feature type="transmembrane region" description="Helical" evidence="21">
    <location>
        <begin position="56"/>
        <end position="74"/>
    </location>
</feature>
<comment type="catalytic activity">
    <reaction evidence="20">
        <text>[GlcNAc-(1-&gt;4)-Mur2Ac(oyl-L-Ala-gamma-D-Glu-L-Lys-D-Ala-D-Ala)](n)-di-trans,octa-cis-undecaprenyl diphosphate + beta-D-GlcNAc-(1-&gt;4)-Mur2Ac(oyl-L-Ala-gamma-D-Glu-L-Lys-D-Ala-D-Ala)-di-trans,octa-cis-undecaprenyl diphosphate = [GlcNAc-(1-&gt;4)-Mur2Ac(oyl-L-Ala-gamma-D-Glu-L-Lys-D-Ala-D-Ala)](n+1)-di-trans,octa-cis-undecaprenyl diphosphate + di-trans,octa-cis-undecaprenyl diphosphate + H(+)</text>
        <dbReference type="Rhea" id="RHEA:23708"/>
        <dbReference type="Rhea" id="RHEA-COMP:9602"/>
        <dbReference type="Rhea" id="RHEA-COMP:9603"/>
        <dbReference type="ChEBI" id="CHEBI:15378"/>
        <dbReference type="ChEBI" id="CHEBI:58405"/>
        <dbReference type="ChEBI" id="CHEBI:60033"/>
        <dbReference type="ChEBI" id="CHEBI:78435"/>
        <dbReference type="EC" id="2.4.99.28"/>
    </reaction>
</comment>
<evidence type="ECO:0000256" key="18">
    <source>
        <dbReference type="ARBA" id="ARBA00041418"/>
    </source>
</evidence>
<dbReference type="GO" id="GO:0015648">
    <property type="term" value="F:lipid-linked peptidoglycan transporter activity"/>
    <property type="evidence" value="ECO:0007669"/>
    <property type="project" value="TreeGrafter"/>
</dbReference>
<evidence type="ECO:0000256" key="15">
    <source>
        <dbReference type="ARBA" id="ARBA00033270"/>
    </source>
</evidence>
<keyword evidence="8" id="KW-0133">Cell shape</keyword>
<comment type="subcellular location">
    <subcellularLocation>
        <location evidence="1">Cell membrane</location>
        <topology evidence="1">Multi-pass membrane protein</topology>
    </subcellularLocation>
</comment>
<evidence type="ECO:0000256" key="10">
    <source>
        <dbReference type="ARBA" id="ARBA00022989"/>
    </source>
</evidence>
<comment type="pathway">
    <text evidence="2">Cell wall biogenesis; peptidoglycan biosynthesis.</text>
</comment>
<keyword evidence="6" id="KW-0808">Transferase</keyword>
<dbReference type="Pfam" id="PF01098">
    <property type="entry name" value="FTSW_RODA_SPOVE"/>
    <property type="match status" value="1"/>
</dbReference>
<dbReference type="GO" id="GO:0008360">
    <property type="term" value="P:regulation of cell shape"/>
    <property type="evidence" value="ECO:0007669"/>
    <property type="project" value="UniProtKB-KW"/>
</dbReference>
<dbReference type="Proteomes" id="UP000177418">
    <property type="component" value="Unassembled WGS sequence"/>
</dbReference>
<evidence type="ECO:0000256" key="8">
    <source>
        <dbReference type="ARBA" id="ARBA00022960"/>
    </source>
</evidence>
<dbReference type="EC" id="2.4.99.28" evidence="19"/>
<keyword evidence="10 21" id="KW-1133">Transmembrane helix</keyword>
<evidence type="ECO:0000256" key="6">
    <source>
        <dbReference type="ARBA" id="ARBA00022679"/>
    </source>
</evidence>
<evidence type="ECO:0000256" key="19">
    <source>
        <dbReference type="ARBA" id="ARBA00044770"/>
    </source>
</evidence>
<dbReference type="EMBL" id="MGAV01000014">
    <property type="protein sequence ID" value="OGK54597.1"/>
    <property type="molecule type" value="Genomic_DNA"/>
</dbReference>
<dbReference type="GO" id="GO:0071555">
    <property type="term" value="P:cell wall organization"/>
    <property type="evidence" value="ECO:0007669"/>
    <property type="project" value="UniProtKB-KW"/>
</dbReference>
<feature type="transmembrane region" description="Helical" evidence="21">
    <location>
        <begin position="339"/>
        <end position="360"/>
    </location>
</feature>
<evidence type="ECO:0000256" key="3">
    <source>
        <dbReference type="ARBA" id="ARBA00022475"/>
    </source>
</evidence>
<evidence type="ECO:0000256" key="11">
    <source>
        <dbReference type="ARBA" id="ARBA00023136"/>
    </source>
</evidence>
<keyword evidence="13" id="KW-0961">Cell wall biogenesis/degradation</keyword>
<evidence type="ECO:0000313" key="23">
    <source>
        <dbReference type="Proteomes" id="UP000177418"/>
    </source>
</evidence>
<name>A0A1F7JG50_9BACT</name>
<keyword evidence="5" id="KW-0328">Glycosyltransferase</keyword>
<comment type="caution">
    <text evidence="22">The sequence shown here is derived from an EMBL/GenBank/DDBJ whole genome shotgun (WGS) entry which is preliminary data.</text>
</comment>
<feature type="transmembrane region" description="Helical" evidence="21">
    <location>
        <begin position="144"/>
        <end position="160"/>
    </location>
</feature>
<dbReference type="NCBIfam" id="TIGR02614">
    <property type="entry name" value="ftsW"/>
    <property type="match status" value="1"/>
</dbReference>
<dbReference type="GO" id="GO:0032153">
    <property type="term" value="C:cell division site"/>
    <property type="evidence" value="ECO:0007669"/>
    <property type="project" value="TreeGrafter"/>
</dbReference>
<keyword evidence="11 21" id="KW-0472">Membrane</keyword>
<keyword evidence="3" id="KW-1003">Cell membrane</keyword>
<evidence type="ECO:0000256" key="9">
    <source>
        <dbReference type="ARBA" id="ARBA00022984"/>
    </source>
</evidence>